<proteinExistence type="inferred from homology"/>
<feature type="domain" description="DprA winged helix" evidence="3">
    <location>
        <begin position="304"/>
        <end position="363"/>
    </location>
</feature>
<protein>
    <submittedName>
        <fullName evidence="4">DNA-protecting protein DprA</fullName>
    </submittedName>
</protein>
<name>A0A7V5PM75_CALAY</name>
<dbReference type="SUPFAM" id="SSF102405">
    <property type="entry name" value="MCP/YpsA-like"/>
    <property type="match status" value="1"/>
</dbReference>
<feature type="domain" description="Smf/DprA SLOG" evidence="2">
    <location>
        <begin position="81"/>
        <end position="289"/>
    </location>
</feature>
<dbReference type="InterPro" id="IPR010994">
    <property type="entry name" value="RuvA_2-like"/>
</dbReference>
<dbReference type="GO" id="GO:0009294">
    <property type="term" value="P:DNA-mediated transformation"/>
    <property type="evidence" value="ECO:0007669"/>
    <property type="project" value="InterPro"/>
</dbReference>
<dbReference type="SUPFAM" id="SSF47781">
    <property type="entry name" value="RuvA domain 2-like"/>
    <property type="match status" value="1"/>
</dbReference>
<dbReference type="NCBIfam" id="TIGR00732">
    <property type="entry name" value="dprA"/>
    <property type="match status" value="1"/>
</dbReference>
<dbReference type="Gene3D" id="1.10.10.10">
    <property type="entry name" value="Winged helix-like DNA-binding domain superfamily/Winged helix DNA-binding domain"/>
    <property type="match status" value="1"/>
</dbReference>
<dbReference type="PANTHER" id="PTHR43022:SF1">
    <property type="entry name" value="PROTEIN SMF"/>
    <property type="match status" value="1"/>
</dbReference>
<evidence type="ECO:0000259" key="2">
    <source>
        <dbReference type="Pfam" id="PF02481"/>
    </source>
</evidence>
<dbReference type="InterPro" id="IPR041614">
    <property type="entry name" value="DprA_WH"/>
</dbReference>
<dbReference type="InterPro" id="IPR057666">
    <property type="entry name" value="DrpA_SLOG"/>
</dbReference>
<evidence type="ECO:0000313" key="4">
    <source>
        <dbReference type="EMBL" id="HHJ51603.1"/>
    </source>
</evidence>
<evidence type="ECO:0000259" key="3">
    <source>
        <dbReference type="Pfam" id="PF17782"/>
    </source>
</evidence>
<dbReference type="Pfam" id="PF14520">
    <property type="entry name" value="HHH_5"/>
    <property type="match status" value="1"/>
</dbReference>
<dbReference type="Gene3D" id="3.40.50.450">
    <property type="match status" value="1"/>
</dbReference>
<comment type="similarity">
    <text evidence="1">Belongs to the DprA/Smf family.</text>
</comment>
<dbReference type="InterPro" id="IPR003488">
    <property type="entry name" value="DprA"/>
</dbReference>
<organism evidence="4">
    <name type="scientific">Caldithrix abyssi</name>
    <dbReference type="NCBI Taxonomy" id="187145"/>
    <lineage>
        <taxon>Bacteria</taxon>
        <taxon>Pseudomonadati</taxon>
        <taxon>Calditrichota</taxon>
        <taxon>Calditrichia</taxon>
        <taxon>Calditrichales</taxon>
        <taxon>Calditrichaceae</taxon>
        <taxon>Caldithrix</taxon>
    </lineage>
</organism>
<dbReference type="PANTHER" id="PTHR43022">
    <property type="entry name" value="PROTEIN SMF"/>
    <property type="match status" value="1"/>
</dbReference>
<gene>
    <name evidence="4" type="primary">dprA</name>
    <name evidence="4" type="ORF">ENJ89_00285</name>
</gene>
<dbReference type="AlphaFoldDB" id="A0A7V5PM75"/>
<dbReference type="Pfam" id="PF02481">
    <property type="entry name" value="DNA_processg_A"/>
    <property type="match status" value="1"/>
</dbReference>
<dbReference type="InterPro" id="IPR036388">
    <property type="entry name" value="WH-like_DNA-bd_sf"/>
</dbReference>
<dbReference type="Pfam" id="PF17782">
    <property type="entry name" value="WHD_DprA"/>
    <property type="match status" value="1"/>
</dbReference>
<reference evidence="4" key="1">
    <citation type="journal article" date="2020" name="mSystems">
        <title>Genome- and Community-Level Interaction Insights into Carbon Utilization and Element Cycling Functions of Hydrothermarchaeota in Hydrothermal Sediment.</title>
        <authorList>
            <person name="Zhou Z."/>
            <person name="Liu Y."/>
            <person name="Xu W."/>
            <person name="Pan J."/>
            <person name="Luo Z.H."/>
            <person name="Li M."/>
        </authorList>
    </citation>
    <scope>NUCLEOTIDE SEQUENCE [LARGE SCALE GENOMIC DNA]</scope>
    <source>
        <strain evidence="4">HyVt-527</strain>
    </source>
</reference>
<accession>A0A7V5PM75</accession>
<dbReference type="Proteomes" id="UP000886124">
    <property type="component" value="Unassembled WGS sequence"/>
</dbReference>
<comment type="caution">
    <text evidence="4">The sequence shown here is derived from an EMBL/GenBank/DDBJ whole genome shotgun (WGS) entry which is preliminary data.</text>
</comment>
<sequence length="368" mass="40082">MTSFSLEALLALYSVPTIGPTRMRKLISVFQTPQAVLDASVRQLTEVESIDVKTAEKIKTAVDWPFVRRQMDYLANEGAGVLTFWDKAYPQRLKAIFDPPAFLFYKGNLDCLNVPAFAVVGTRKPTGYGRQVTRKLAEELSDSGFAIISGFARGVDTIAHSAALERGGKTVAVFGNGVDRVYPAENRQLYAKMIERGLLLSEYPMGTAPDAGNFPKRNRIISGLSVGVLVTEAGEKSGALLTAMYAADQNREVFAVPGSVLSVKSKGVHRLIKDGAKLTEDIADILEEVADELNLSGQKGKVTAKPAKEFNLTGNLKKIYDLLSDEPLHVDQLAVQAELSPSEVLSSLLTLELMGAIRQMAGKMFIRR</sequence>
<dbReference type="EMBL" id="DROD01000015">
    <property type="protein sequence ID" value="HHJ51603.1"/>
    <property type="molecule type" value="Genomic_DNA"/>
</dbReference>
<evidence type="ECO:0000256" key="1">
    <source>
        <dbReference type="ARBA" id="ARBA00006525"/>
    </source>
</evidence>